<evidence type="ECO:0000313" key="9">
    <source>
        <dbReference type="Proteomes" id="UP000443090"/>
    </source>
</evidence>
<dbReference type="Gene3D" id="2.60.40.420">
    <property type="entry name" value="Cupredoxins - blue copper proteins"/>
    <property type="match status" value="3"/>
</dbReference>
<name>A0A8H8RT40_9HELO</name>
<keyword evidence="3" id="KW-0560">Oxidoreductase</keyword>
<evidence type="ECO:0000256" key="3">
    <source>
        <dbReference type="ARBA" id="ARBA00023002"/>
    </source>
</evidence>
<dbReference type="InterPro" id="IPR011706">
    <property type="entry name" value="Cu-oxidase_C"/>
</dbReference>
<gene>
    <name evidence="8" type="primary">LAC2</name>
    <name evidence="8" type="ORF">LOCC1_G004941</name>
</gene>
<dbReference type="CDD" id="cd04205">
    <property type="entry name" value="CuRO_2_LCC_like"/>
    <property type="match status" value="1"/>
</dbReference>
<evidence type="ECO:0000256" key="1">
    <source>
        <dbReference type="ARBA" id="ARBA00010609"/>
    </source>
</evidence>
<dbReference type="CDD" id="cd13910">
    <property type="entry name" value="CuRO_3_MCO_like_4"/>
    <property type="match status" value="1"/>
</dbReference>
<dbReference type="EMBL" id="QGMI01000399">
    <property type="protein sequence ID" value="TVY41318.1"/>
    <property type="molecule type" value="Genomic_DNA"/>
</dbReference>
<dbReference type="InterPro" id="IPR001117">
    <property type="entry name" value="Cu-oxidase_2nd"/>
</dbReference>
<dbReference type="InterPro" id="IPR011707">
    <property type="entry name" value="Cu-oxidase-like_N"/>
</dbReference>
<reference evidence="8 9" key="1">
    <citation type="submission" date="2018-05" db="EMBL/GenBank/DDBJ databases">
        <title>Genome sequencing and assembly of the regulated plant pathogen Lachnellula willkommii and related sister species for the development of diagnostic species identification markers.</title>
        <authorList>
            <person name="Giroux E."/>
            <person name="Bilodeau G."/>
        </authorList>
    </citation>
    <scope>NUCLEOTIDE SEQUENCE [LARGE SCALE GENOMIC DNA]</scope>
    <source>
        <strain evidence="8 9">CBS 160.35</strain>
    </source>
</reference>
<organism evidence="8 9">
    <name type="scientific">Lachnellula occidentalis</name>
    <dbReference type="NCBI Taxonomy" id="215460"/>
    <lineage>
        <taxon>Eukaryota</taxon>
        <taxon>Fungi</taxon>
        <taxon>Dikarya</taxon>
        <taxon>Ascomycota</taxon>
        <taxon>Pezizomycotina</taxon>
        <taxon>Leotiomycetes</taxon>
        <taxon>Helotiales</taxon>
        <taxon>Lachnaceae</taxon>
        <taxon>Lachnellula</taxon>
    </lineage>
</organism>
<dbReference type="SUPFAM" id="SSF49503">
    <property type="entry name" value="Cupredoxins"/>
    <property type="match status" value="2"/>
</dbReference>
<proteinExistence type="inferred from homology"/>
<sequence length="612" mass="67810">MLLSARSQPYLTTTLLLLAILLYISVYFSTVSHRLLGSSSRLGGAASIVSQPPNLAYVLNPDEHAYREPKTIHYVWNITSDLRTPDGVTKNIYLINGPLIEARSGDEIVVEVNNGLDDEGTAIHWHGLSMKGFNEMDGVVGITQCAIPSGQHFTYKFKIQDDQAGTFWYHGHSDVQRADGLYGAFVVHKPAVSGSSEKVIFEYDEDLALMIGDWYHRSAQEVQDYYTEATNFGLEVRSPAPDSIVINGQGYFNCSMGIPARPIECKSVKMQHLRLSGEFTRLRIINTGSVAFPDFQTSFLLIFGRALTGFSLSISGHIMTLFQVDGGNEIEAAPEAKAIGILYPGERIDAIVERIGPEEVKDPMLTITLDRENLKFKNFALTPTQQFPVSSSLKSREQAHRSEDELLPFFPLANASGPMKTMPSTANKTILLYTKIEMLSEFHNIPKGFINRTSWEAHANKTPLLALNRSSWGKAFVPWIGPDLGTWVDIVLNNMDDRGHPFHLHGNSFYILATHKATPSSYDAYNPFANPVPAGGPLDTQHPVMKDTVFVPRMGYVVLRFRADNEGLWFFHCHILMHQKVGMAMAFQVGGDEGGIKGFGESAMGLCGVGER</sequence>
<evidence type="ECO:0000259" key="6">
    <source>
        <dbReference type="Pfam" id="PF07731"/>
    </source>
</evidence>
<feature type="domain" description="Plastocyanin-like" evidence="7">
    <location>
        <begin position="84"/>
        <end position="190"/>
    </location>
</feature>
<dbReference type="OrthoDB" id="2121828at2759"/>
<dbReference type="GO" id="GO:0016491">
    <property type="term" value="F:oxidoreductase activity"/>
    <property type="evidence" value="ECO:0007669"/>
    <property type="project" value="UniProtKB-KW"/>
</dbReference>
<feature type="domain" description="Plastocyanin-like" evidence="6">
    <location>
        <begin position="483"/>
        <end position="590"/>
    </location>
</feature>
<comment type="similarity">
    <text evidence="1">Belongs to the multicopper oxidase family.</text>
</comment>
<dbReference type="PROSITE" id="PS00080">
    <property type="entry name" value="MULTICOPPER_OXIDASE2"/>
    <property type="match status" value="1"/>
</dbReference>
<evidence type="ECO:0000256" key="2">
    <source>
        <dbReference type="ARBA" id="ARBA00022723"/>
    </source>
</evidence>
<evidence type="ECO:0000259" key="5">
    <source>
        <dbReference type="Pfam" id="PF00394"/>
    </source>
</evidence>
<evidence type="ECO:0000259" key="7">
    <source>
        <dbReference type="Pfam" id="PF07732"/>
    </source>
</evidence>
<dbReference type="AlphaFoldDB" id="A0A8H8RT40"/>
<keyword evidence="4" id="KW-0186">Copper</keyword>
<dbReference type="Pfam" id="PF07731">
    <property type="entry name" value="Cu-oxidase_2"/>
    <property type="match status" value="1"/>
</dbReference>
<dbReference type="GO" id="GO:0005507">
    <property type="term" value="F:copper ion binding"/>
    <property type="evidence" value="ECO:0007669"/>
    <property type="project" value="InterPro"/>
</dbReference>
<dbReference type="InterPro" id="IPR002355">
    <property type="entry name" value="Cu_oxidase_Cu_BS"/>
</dbReference>
<dbReference type="PANTHER" id="PTHR11709">
    <property type="entry name" value="MULTI-COPPER OXIDASE"/>
    <property type="match status" value="1"/>
</dbReference>
<dbReference type="Proteomes" id="UP000443090">
    <property type="component" value="Unassembled WGS sequence"/>
</dbReference>
<dbReference type="InterPro" id="IPR045087">
    <property type="entry name" value="Cu-oxidase_fam"/>
</dbReference>
<dbReference type="InterPro" id="IPR033138">
    <property type="entry name" value="Cu_oxidase_CS"/>
</dbReference>
<keyword evidence="2" id="KW-0479">Metal-binding</keyword>
<dbReference type="CDD" id="cd04206">
    <property type="entry name" value="CuRO_1_LCC_like"/>
    <property type="match status" value="1"/>
</dbReference>
<comment type="caution">
    <text evidence="8">The sequence shown here is derived from an EMBL/GenBank/DDBJ whole genome shotgun (WGS) entry which is preliminary data.</text>
</comment>
<dbReference type="Pfam" id="PF07732">
    <property type="entry name" value="Cu-oxidase_3"/>
    <property type="match status" value="1"/>
</dbReference>
<evidence type="ECO:0000256" key="4">
    <source>
        <dbReference type="ARBA" id="ARBA00023008"/>
    </source>
</evidence>
<dbReference type="PANTHER" id="PTHR11709:SF394">
    <property type="entry name" value="FI03373P-RELATED"/>
    <property type="match status" value="1"/>
</dbReference>
<accession>A0A8H8RT40</accession>
<protein>
    <submittedName>
        <fullName evidence="8">Laccase</fullName>
    </submittedName>
</protein>
<keyword evidence="9" id="KW-1185">Reference proteome</keyword>
<dbReference type="InterPro" id="IPR008972">
    <property type="entry name" value="Cupredoxin"/>
</dbReference>
<dbReference type="PROSITE" id="PS00079">
    <property type="entry name" value="MULTICOPPER_OXIDASE1"/>
    <property type="match status" value="1"/>
</dbReference>
<dbReference type="Pfam" id="PF00394">
    <property type="entry name" value="Cu-oxidase"/>
    <property type="match status" value="1"/>
</dbReference>
<feature type="domain" description="Plastocyanin-like" evidence="5">
    <location>
        <begin position="206"/>
        <end position="353"/>
    </location>
</feature>
<evidence type="ECO:0000313" key="8">
    <source>
        <dbReference type="EMBL" id="TVY41318.1"/>
    </source>
</evidence>